<name>A0A1B7X9T9_9BACT</name>
<evidence type="ECO:0000256" key="4">
    <source>
        <dbReference type="ARBA" id="ARBA00023012"/>
    </source>
</evidence>
<evidence type="ECO:0000256" key="1">
    <source>
        <dbReference type="ARBA" id="ARBA00000085"/>
    </source>
</evidence>
<keyword evidence="4" id="KW-0902">Two-component regulatory system</keyword>
<reference evidence="8 9" key="1">
    <citation type="submission" date="2015-01" db="EMBL/GenBank/DDBJ databases">
        <title>Desulfovibrio sp. JC271 draft genome sequence.</title>
        <authorList>
            <person name="Shivani Y."/>
            <person name="Subhash Y."/>
            <person name="Sasikala C."/>
            <person name="Ramana C.V."/>
        </authorList>
    </citation>
    <scope>NUCLEOTIDE SEQUENCE [LARGE SCALE GENOMIC DNA]</scope>
    <source>
        <strain evidence="8 9">JC271</strain>
    </source>
</reference>
<gene>
    <name evidence="8" type="ORF">SP90_14570</name>
</gene>
<comment type="caution">
    <text evidence="8">The sequence shown here is derived from an EMBL/GenBank/DDBJ whole genome shotgun (WGS) entry which is preliminary data.</text>
</comment>
<evidence type="ECO:0000259" key="7">
    <source>
        <dbReference type="PROSITE" id="PS50110"/>
    </source>
</evidence>
<dbReference type="PRINTS" id="PR00344">
    <property type="entry name" value="BCTRLSENSOR"/>
</dbReference>
<dbReference type="PROSITE" id="PS50110">
    <property type="entry name" value="RESPONSE_REGULATORY"/>
    <property type="match status" value="1"/>
</dbReference>
<dbReference type="STRING" id="1560234.SP90_14570"/>
<dbReference type="InterPro" id="IPR036890">
    <property type="entry name" value="HATPase_C_sf"/>
</dbReference>
<dbReference type="InterPro" id="IPR004358">
    <property type="entry name" value="Sig_transdc_His_kin-like_C"/>
</dbReference>
<dbReference type="RefSeq" id="WP_066857870.1">
    <property type="nucleotide sequence ID" value="NZ_JXMS01000031.1"/>
</dbReference>
<dbReference type="InterPro" id="IPR011006">
    <property type="entry name" value="CheY-like_superfamily"/>
</dbReference>
<comment type="catalytic activity">
    <reaction evidence="1">
        <text>ATP + protein L-histidine = ADP + protein N-phospho-L-histidine.</text>
        <dbReference type="EC" id="2.7.13.3"/>
    </reaction>
</comment>
<evidence type="ECO:0000256" key="5">
    <source>
        <dbReference type="PROSITE-ProRule" id="PRU00169"/>
    </source>
</evidence>
<dbReference type="Pfam" id="PF02518">
    <property type="entry name" value="HATPase_c"/>
    <property type="match status" value="1"/>
</dbReference>
<evidence type="ECO:0000256" key="2">
    <source>
        <dbReference type="ARBA" id="ARBA00012438"/>
    </source>
</evidence>
<dbReference type="GO" id="GO:0004673">
    <property type="term" value="F:protein histidine kinase activity"/>
    <property type="evidence" value="ECO:0007669"/>
    <property type="project" value="UniProtKB-EC"/>
</dbReference>
<dbReference type="PANTHER" id="PTHR45339:SF1">
    <property type="entry name" value="HYBRID SIGNAL TRANSDUCTION HISTIDINE KINASE J"/>
    <property type="match status" value="1"/>
</dbReference>
<feature type="modified residue" description="4-aspartylphosphate" evidence="5">
    <location>
        <position position="57"/>
    </location>
</feature>
<dbReference type="GO" id="GO:0000160">
    <property type="term" value="P:phosphorelay signal transduction system"/>
    <property type="evidence" value="ECO:0007669"/>
    <property type="project" value="UniProtKB-KW"/>
</dbReference>
<dbReference type="Gene3D" id="1.10.287.130">
    <property type="match status" value="1"/>
</dbReference>
<evidence type="ECO:0000259" key="6">
    <source>
        <dbReference type="PROSITE" id="PS50109"/>
    </source>
</evidence>
<evidence type="ECO:0000313" key="8">
    <source>
        <dbReference type="EMBL" id="OBQ46107.1"/>
    </source>
</evidence>
<dbReference type="Pfam" id="PF00072">
    <property type="entry name" value="Response_reg"/>
    <property type="match status" value="1"/>
</dbReference>
<dbReference type="SMART" id="SM00387">
    <property type="entry name" value="HATPase_c"/>
    <property type="match status" value="1"/>
</dbReference>
<dbReference type="EMBL" id="JXMS01000031">
    <property type="protein sequence ID" value="OBQ46107.1"/>
    <property type="molecule type" value="Genomic_DNA"/>
</dbReference>
<dbReference type="InterPro" id="IPR005467">
    <property type="entry name" value="His_kinase_dom"/>
</dbReference>
<keyword evidence="8" id="KW-0808">Transferase</keyword>
<dbReference type="Gene3D" id="3.40.50.2300">
    <property type="match status" value="1"/>
</dbReference>
<evidence type="ECO:0000256" key="3">
    <source>
        <dbReference type="ARBA" id="ARBA00022553"/>
    </source>
</evidence>
<keyword evidence="8" id="KW-0418">Kinase</keyword>
<feature type="domain" description="Response regulatory" evidence="7">
    <location>
        <begin position="8"/>
        <end position="122"/>
    </location>
</feature>
<feature type="domain" description="Histidine kinase" evidence="6">
    <location>
        <begin position="164"/>
        <end position="382"/>
    </location>
</feature>
<dbReference type="Proteomes" id="UP000091979">
    <property type="component" value="Unassembled WGS sequence"/>
</dbReference>
<keyword evidence="3 5" id="KW-0597">Phosphoprotein</keyword>
<accession>A0A1B7X9T9</accession>
<dbReference type="Gene3D" id="3.30.565.10">
    <property type="entry name" value="Histidine kinase-like ATPase, C-terminal domain"/>
    <property type="match status" value="1"/>
</dbReference>
<dbReference type="OrthoDB" id="9805967at2"/>
<protein>
    <recommendedName>
        <fullName evidence="2">histidine kinase</fullName>
        <ecNumber evidence="2">2.7.13.3</ecNumber>
    </recommendedName>
</protein>
<evidence type="ECO:0000313" key="9">
    <source>
        <dbReference type="Proteomes" id="UP000091979"/>
    </source>
</evidence>
<dbReference type="PATRIC" id="fig|1560234.3.peg.2194"/>
<dbReference type="SUPFAM" id="SSF55874">
    <property type="entry name" value="ATPase domain of HSP90 chaperone/DNA topoisomerase II/histidine kinase"/>
    <property type="match status" value="1"/>
</dbReference>
<proteinExistence type="predicted"/>
<keyword evidence="9" id="KW-1185">Reference proteome</keyword>
<dbReference type="SUPFAM" id="SSF52172">
    <property type="entry name" value="CheY-like"/>
    <property type="match status" value="1"/>
</dbReference>
<organism evidence="8 9">
    <name type="scientific">Halodesulfovibrio spirochaetisodalis</name>
    <dbReference type="NCBI Taxonomy" id="1560234"/>
    <lineage>
        <taxon>Bacteria</taxon>
        <taxon>Pseudomonadati</taxon>
        <taxon>Thermodesulfobacteriota</taxon>
        <taxon>Desulfovibrionia</taxon>
        <taxon>Desulfovibrionales</taxon>
        <taxon>Desulfovibrionaceae</taxon>
        <taxon>Halodesulfovibrio</taxon>
    </lineage>
</organism>
<dbReference type="SMART" id="SM00448">
    <property type="entry name" value="REC"/>
    <property type="match status" value="1"/>
</dbReference>
<dbReference type="PANTHER" id="PTHR45339">
    <property type="entry name" value="HYBRID SIGNAL TRANSDUCTION HISTIDINE KINASE J"/>
    <property type="match status" value="1"/>
</dbReference>
<sequence length="386" mass="42495">MSIASRSSVLLVDDEKGITVVLGAYITDLGYVIDVAHSGEEALEKLQQKAYEVVVTDVRMPGMDGVALLKEIRKHWPETGVVITTGHADVSVAVDCLRLGATDFITKPVNVELLEFALRRAVERVIMRRQLVEHTIHLEFLVEQRTKELVQAERFAVMGETVAGLAHAIKNIAGGLEGALFVLEKGLELDRKDYLEQGWGMVKRDVTRVRDLTMNLLQLSRPLSLRPSKLDPGLPLSEVAELLSARMRDAGGKIIHENMPQPVALLDEQAVHTCLMNLATNAVEAVEEAVQSGRREFGDGKVMLHTECDEQYVRYLVEDNGRGLSSELFEQLEEGLVTTKDRGSGFGLMATRKAVREMGGELILENGIEGGVRAILLLPFVPVGNL</sequence>
<dbReference type="EC" id="2.7.13.3" evidence="2"/>
<dbReference type="AlphaFoldDB" id="A0A1B7X9T9"/>
<dbReference type="InterPro" id="IPR001789">
    <property type="entry name" value="Sig_transdc_resp-reg_receiver"/>
</dbReference>
<dbReference type="PROSITE" id="PS50109">
    <property type="entry name" value="HIS_KIN"/>
    <property type="match status" value="1"/>
</dbReference>
<dbReference type="InterPro" id="IPR003594">
    <property type="entry name" value="HATPase_dom"/>
</dbReference>